<dbReference type="OrthoDB" id="1928130at2759"/>
<sequence>MQLAAGDLIRIVDSSRRTFLKHSAEVSAISAHDVTAATAALLGLRPLGSVDADISKKLNTMLSDDAFSRPQAVLAISLLGANRDELTALEAWERPGQTRFLANSSALQLGQAFSRLTGASPELAQELVLDFGKGSALDAATLDEALESLAAASGASYVRGSVPASGKLTVPLADGESAHLDLTQDADYLLATELAHLEKAVQMLAVAADKRQLLTATVQGIQLVKLTYGSESKTASAAVSLVLKTLERVLESLDTTFGGKLVMLLSVFEQVPQVSDDGTATVAARIGGAASKRRELLGAGAVPGVPGADIIAAYVLVNRSVAWGVGILLIIFTIVTVLALVCMPLTKDTLLYSRAKID</sequence>
<feature type="domain" description="DUF7794" evidence="2">
    <location>
        <begin position="8"/>
        <end position="265"/>
    </location>
</feature>
<keyword evidence="4" id="KW-1185">Reference proteome</keyword>
<dbReference type="PANTHER" id="PTHR37735">
    <property type="entry name" value="OS08G0567000 PROTEIN"/>
    <property type="match status" value="1"/>
</dbReference>
<dbReference type="STRING" id="105231.A0A0U9HTI0"/>
<evidence type="ECO:0000259" key="2">
    <source>
        <dbReference type="Pfam" id="PF25070"/>
    </source>
</evidence>
<dbReference type="OMA" id="MEMHEDS"/>
<dbReference type="InterPro" id="IPR056696">
    <property type="entry name" value="DUF7794"/>
</dbReference>
<dbReference type="Proteomes" id="UP000054558">
    <property type="component" value="Unassembled WGS sequence"/>
</dbReference>
<protein>
    <recommendedName>
        <fullName evidence="2">DUF7794 domain-containing protein</fullName>
    </recommendedName>
</protein>
<feature type="transmembrane region" description="Helical" evidence="1">
    <location>
        <begin position="323"/>
        <end position="346"/>
    </location>
</feature>
<accession>A0A0U9HTI0</accession>
<dbReference type="AlphaFoldDB" id="A0A0U9HTI0"/>
<name>A0A0U9HTI0_KLENI</name>
<dbReference type="PANTHER" id="PTHR37735:SF1">
    <property type="entry name" value="OS08G0567000 PROTEIN"/>
    <property type="match status" value="1"/>
</dbReference>
<evidence type="ECO:0000313" key="3">
    <source>
        <dbReference type="EMBL" id="GAQ87291.1"/>
    </source>
</evidence>
<proteinExistence type="predicted"/>
<keyword evidence="1" id="KW-1133">Transmembrane helix</keyword>
<evidence type="ECO:0000256" key="1">
    <source>
        <dbReference type="SAM" id="Phobius"/>
    </source>
</evidence>
<keyword evidence="1" id="KW-0812">Transmembrane</keyword>
<organism evidence="3 4">
    <name type="scientific">Klebsormidium nitens</name>
    <name type="common">Green alga</name>
    <name type="synonym">Ulothrix nitens</name>
    <dbReference type="NCBI Taxonomy" id="105231"/>
    <lineage>
        <taxon>Eukaryota</taxon>
        <taxon>Viridiplantae</taxon>
        <taxon>Streptophyta</taxon>
        <taxon>Klebsormidiophyceae</taxon>
        <taxon>Klebsormidiales</taxon>
        <taxon>Klebsormidiaceae</taxon>
        <taxon>Klebsormidium</taxon>
    </lineage>
</organism>
<evidence type="ECO:0000313" key="4">
    <source>
        <dbReference type="Proteomes" id="UP000054558"/>
    </source>
</evidence>
<reference evidence="3 4" key="1">
    <citation type="journal article" date="2014" name="Nat. Commun.">
        <title>Klebsormidium flaccidum genome reveals primary factors for plant terrestrial adaptation.</title>
        <authorList>
            <person name="Hori K."/>
            <person name="Maruyama F."/>
            <person name="Fujisawa T."/>
            <person name="Togashi T."/>
            <person name="Yamamoto N."/>
            <person name="Seo M."/>
            <person name="Sato S."/>
            <person name="Yamada T."/>
            <person name="Mori H."/>
            <person name="Tajima N."/>
            <person name="Moriyama T."/>
            <person name="Ikeuchi M."/>
            <person name="Watanabe M."/>
            <person name="Wada H."/>
            <person name="Kobayashi K."/>
            <person name="Saito M."/>
            <person name="Masuda T."/>
            <person name="Sasaki-Sekimoto Y."/>
            <person name="Mashiguchi K."/>
            <person name="Awai K."/>
            <person name="Shimojima M."/>
            <person name="Masuda S."/>
            <person name="Iwai M."/>
            <person name="Nobusawa T."/>
            <person name="Narise T."/>
            <person name="Kondo S."/>
            <person name="Saito H."/>
            <person name="Sato R."/>
            <person name="Murakawa M."/>
            <person name="Ihara Y."/>
            <person name="Oshima-Yamada Y."/>
            <person name="Ohtaka K."/>
            <person name="Satoh M."/>
            <person name="Sonobe K."/>
            <person name="Ishii M."/>
            <person name="Ohtani R."/>
            <person name="Kanamori-Sato M."/>
            <person name="Honoki R."/>
            <person name="Miyazaki D."/>
            <person name="Mochizuki H."/>
            <person name="Umetsu J."/>
            <person name="Higashi K."/>
            <person name="Shibata D."/>
            <person name="Kamiya Y."/>
            <person name="Sato N."/>
            <person name="Nakamura Y."/>
            <person name="Tabata S."/>
            <person name="Ida S."/>
            <person name="Kurokawa K."/>
            <person name="Ohta H."/>
        </authorList>
    </citation>
    <scope>NUCLEOTIDE SEQUENCE [LARGE SCALE GENOMIC DNA]</scope>
    <source>
        <strain evidence="3 4">NIES-2285</strain>
    </source>
</reference>
<dbReference type="EMBL" id="DF237292">
    <property type="protein sequence ID" value="GAQ87291.1"/>
    <property type="molecule type" value="Genomic_DNA"/>
</dbReference>
<keyword evidence="1" id="KW-0472">Membrane</keyword>
<gene>
    <name evidence="3" type="ORF">KFL_003430100</name>
</gene>
<dbReference type="Pfam" id="PF25070">
    <property type="entry name" value="DUF7794"/>
    <property type="match status" value="1"/>
</dbReference>